<sequence length="149" mass="16391">MNRVPKVRLATSSDAPALVNLNDEFNGGKMPVATVERRLQHGDEIVVIALLNDEPVGFACAQTYTSFCYEELLAEITEMYVQEQARGIGLAGMMIECIEEQLRTQGVATIKVLTGCDNDAAIRAYGKSGFVKEDEIMLEKQLYVSPDQA</sequence>
<dbReference type="EMBL" id="JAGGKI010000004">
    <property type="protein sequence ID" value="MBP1892653.1"/>
    <property type="molecule type" value="Genomic_DNA"/>
</dbReference>
<evidence type="ECO:0000259" key="3">
    <source>
        <dbReference type="PROSITE" id="PS51186"/>
    </source>
</evidence>
<feature type="domain" description="N-acetyltransferase" evidence="3">
    <location>
        <begin position="5"/>
        <end position="149"/>
    </location>
</feature>
<keyword evidence="5" id="KW-1185">Reference proteome</keyword>
<dbReference type="InterPro" id="IPR016181">
    <property type="entry name" value="Acyl_CoA_acyltransferase"/>
</dbReference>
<dbReference type="SUPFAM" id="SSF55729">
    <property type="entry name" value="Acyl-CoA N-acyltransferases (Nat)"/>
    <property type="match status" value="1"/>
</dbReference>
<name>A0ABS4F8X5_9BACL</name>
<dbReference type="RefSeq" id="WP_007130062.1">
    <property type="nucleotide sequence ID" value="NZ_BOSA01000007.1"/>
</dbReference>
<comment type="caution">
    <text evidence="4">The sequence shown here is derived from an EMBL/GenBank/DDBJ whole genome shotgun (WGS) entry which is preliminary data.</text>
</comment>
<dbReference type="InterPro" id="IPR000182">
    <property type="entry name" value="GNAT_dom"/>
</dbReference>
<keyword evidence="1" id="KW-0808">Transferase</keyword>
<evidence type="ECO:0000256" key="1">
    <source>
        <dbReference type="ARBA" id="ARBA00022679"/>
    </source>
</evidence>
<evidence type="ECO:0000313" key="4">
    <source>
        <dbReference type="EMBL" id="MBP1892653.1"/>
    </source>
</evidence>
<protein>
    <submittedName>
        <fullName evidence="4">Ribosomal protein S18 acetylase RimI-like enzyme</fullName>
    </submittedName>
</protein>
<evidence type="ECO:0000313" key="5">
    <source>
        <dbReference type="Proteomes" id="UP000706926"/>
    </source>
</evidence>
<accession>A0ABS4F8X5</accession>
<dbReference type="Proteomes" id="UP000706926">
    <property type="component" value="Unassembled WGS sequence"/>
</dbReference>
<dbReference type="InterPro" id="IPR050832">
    <property type="entry name" value="Bact_Acetyltransf"/>
</dbReference>
<evidence type="ECO:0000256" key="2">
    <source>
        <dbReference type="ARBA" id="ARBA00023315"/>
    </source>
</evidence>
<keyword evidence="2" id="KW-0012">Acyltransferase</keyword>
<dbReference type="CDD" id="cd04301">
    <property type="entry name" value="NAT_SF"/>
    <property type="match status" value="1"/>
</dbReference>
<dbReference type="PANTHER" id="PTHR43877">
    <property type="entry name" value="AMINOALKYLPHOSPHONATE N-ACETYLTRANSFERASE-RELATED-RELATED"/>
    <property type="match status" value="1"/>
</dbReference>
<dbReference type="GeneID" id="95403778"/>
<gene>
    <name evidence="4" type="ORF">J2Z18_001755</name>
</gene>
<proteinExistence type="predicted"/>
<dbReference type="Gene3D" id="3.40.630.30">
    <property type="match status" value="1"/>
</dbReference>
<reference evidence="4 5" key="1">
    <citation type="submission" date="2021-03" db="EMBL/GenBank/DDBJ databases">
        <title>Genomic Encyclopedia of Type Strains, Phase IV (KMG-IV): sequencing the most valuable type-strain genomes for metagenomic binning, comparative biology and taxonomic classification.</title>
        <authorList>
            <person name="Goeker M."/>
        </authorList>
    </citation>
    <scope>NUCLEOTIDE SEQUENCE [LARGE SCALE GENOMIC DNA]</scope>
    <source>
        <strain evidence="4 5">DSM 15596</strain>
    </source>
</reference>
<dbReference type="Pfam" id="PF00583">
    <property type="entry name" value="Acetyltransf_1"/>
    <property type="match status" value="1"/>
</dbReference>
<organism evidence="4 5">
    <name type="scientific">Paenibacillus lactis</name>
    <dbReference type="NCBI Taxonomy" id="228574"/>
    <lineage>
        <taxon>Bacteria</taxon>
        <taxon>Bacillati</taxon>
        <taxon>Bacillota</taxon>
        <taxon>Bacilli</taxon>
        <taxon>Bacillales</taxon>
        <taxon>Paenibacillaceae</taxon>
        <taxon>Paenibacillus</taxon>
    </lineage>
</organism>
<dbReference type="PROSITE" id="PS51186">
    <property type="entry name" value="GNAT"/>
    <property type="match status" value="1"/>
</dbReference>